<organism evidence="2 3">
    <name type="scientific">Candidatus Abyssobacteria bacterium SURF_17</name>
    <dbReference type="NCBI Taxonomy" id="2093361"/>
    <lineage>
        <taxon>Bacteria</taxon>
        <taxon>Pseudomonadati</taxon>
        <taxon>Candidatus Hydrogenedentota</taxon>
        <taxon>Candidatus Abyssobacteria</taxon>
    </lineage>
</organism>
<reference evidence="2 3" key="1">
    <citation type="journal article" date="2017" name="ISME J.">
        <title>Energy and carbon metabolisms in a deep terrestrial subsurface fluid microbial community.</title>
        <authorList>
            <person name="Momper L."/>
            <person name="Jungbluth S.P."/>
            <person name="Lee M.D."/>
            <person name="Amend J.P."/>
        </authorList>
    </citation>
    <scope>NUCLEOTIDE SEQUENCE [LARGE SCALE GENOMIC DNA]</scope>
    <source>
        <strain evidence="2">SURF_17</strain>
    </source>
</reference>
<keyword evidence="1" id="KW-0175">Coiled coil</keyword>
<sequence length="82" mass="9095">MWRRVVIVLGVVLFGVLLGQVFALEGPASGADGSGEQLEEPISGLEDHVKQLEKRIVELENRVEQLEYAVTPHLEFIRESAP</sequence>
<gene>
    <name evidence="2" type="ORF">C4532_15220</name>
</gene>
<evidence type="ECO:0000256" key="1">
    <source>
        <dbReference type="SAM" id="Coils"/>
    </source>
</evidence>
<name>A0A419ET27_9BACT</name>
<protein>
    <submittedName>
        <fullName evidence="2">Uncharacterized protein</fullName>
    </submittedName>
</protein>
<proteinExistence type="predicted"/>
<accession>A0A419ET27</accession>
<comment type="caution">
    <text evidence="2">The sequence shown here is derived from an EMBL/GenBank/DDBJ whole genome shotgun (WGS) entry which is preliminary data.</text>
</comment>
<feature type="coiled-coil region" evidence="1">
    <location>
        <begin position="42"/>
        <end position="69"/>
    </location>
</feature>
<dbReference type="AlphaFoldDB" id="A0A419ET27"/>
<dbReference type="Gene3D" id="1.20.5.170">
    <property type="match status" value="1"/>
</dbReference>
<dbReference type="Proteomes" id="UP000285961">
    <property type="component" value="Unassembled WGS sequence"/>
</dbReference>
<dbReference type="EMBL" id="QZKI01000110">
    <property type="protein sequence ID" value="RJP66967.1"/>
    <property type="molecule type" value="Genomic_DNA"/>
</dbReference>
<evidence type="ECO:0000313" key="2">
    <source>
        <dbReference type="EMBL" id="RJP66967.1"/>
    </source>
</evidence>
<evidence type="ECO:0000313" key="3">
    <source>
        <dbReference type="Proteomes" id="UP000285961"/>
    </source>
</evidence>